<feature type="domain" description="DUF569" evidence="2">
    <location>
        <begin position="1"/>
        <end position="121"/>
    </location>
</feature>
<dbReference type="InterPro" id="IPR008999">
    <property type="entry name" value="Actin-crosslinking"/>
</dbReference>
<dbReference type="InterPro" id="IPR007679">
    <property type="entry name" value="DUF569"/>
</dbReference>
<evidence type="ECO:0000256" key="1">
    <source>
        <dbReference type="SAM" id="MobiDB-lite"/>
    </source>
</evidence>
<dbReference type="PANTHER" id="PTHR31205">
    <property type="entry name" value="ACTIN CROSS-LINKING PROTEIN (DUF569)"/>
    <property type="match status" value="1"/>
</dbReference>
<evidence type="ECO:0000259" key="2">
    <source>
        <dbReference type="Pfam" id="PF04601"/>
    </source>
</evidence>
<dbReference type="Gene3D" id="2.80.10.50">
    <property type="match status" value="1"/>
</dbReference>
<organism evidence="3 4">
    <name type="scientific">Ensete ventricosum</name>
    <name type="common">Abyssinian banana</name>
    <name type="synonym">Musa ensete</name>
    <dbReference type="NCBI Taxonomy" id="4639"/>
    <lineage>
        <taxon>Eukaryota</taxon>
        <taxon>Viridiplantae</taxon>
        <taxon>Streptophyta</taxon>
        <taxon>Embryophyta</taxon>
        <taxon>Tracheophyta</taxon>
        <taxon>Spermatophyta</taxon>
        <taxon>Magnoliopsida</taxon>
        <taxon>Liliopsida</taxon>
        <taxon>Zingiberales</taxon>
        <taxon>Musaceae</taxon>
        <taxon>Ensete</taxon>
    </lineage>
</organism>
<name>A0AAV8RRR1_ENSVE</name>
<comment type="caution">
    <text evidence="3">The sequence shown here is derived from an EMBL/GenBank/DDBJ whole genome shotgun (WGS) entry which is preliminary data.</text>
</comment>
<dbReference type="AlphaFoldDB" id="A0AAV8RRR1"/>
<evidence type="ECO:0000313" key="4">
    <source>
        <dbReference type="Proteomes" id="UP001222027"/>
    </source>
</evidence>
<keyword evidence="4" id="KW-1185">Reference proteome</keyword>
<reference evidence="3 4" key="1">
    <citation type="submission" date="2022-12" db="EMBL/GenBank/DDBJ databases">
        <title>Chromosome-scale assembly of the Ensete ventricosum genome.</title>
        <authorList>
            <person name="Dussert Y."/>
            <person name="Stocks J."/>
            <person name="Wendawek A."/>
            <person name="Woldeyes F."/>
            <person name="Nichols R.A."/>
            <person name="Borrell J.S."/>
        </authorList>
    </citation>
    <scope>NUCLEOTIDE SEQUENCE [LARGE SCALE GENOMIC DNA]</scope>
    <source>
        <strain evidence="4">cv. Maze</strain>
        <tissue evidence="3">Seeds</tissue>
    </source>
</reference>
<evidence type="ECO:0000313" key="3">
    <source>
        <dbReference type="EMBL" id="KAJ8506564.1"/>
    </source>
</evidence>
<feature type="domain" description="DUF569" evidence="2">
    <location>
        <begin position="374"/>
        <end position="441"/>
    </location>
</feature>
<accession>A0AAV8RRR1</accession>
<proteinExistence type="predicted"/>
<gene>
    <name evidence="3" type="ORF">OPV22_007450</name>
</gene>
<dbReference type="SUPFAM" id="SSF50405">
    <property type="entry name" value="Actin-crosslinking proteins"/>
    <property type="match status" value="1"/>
</dbReference>
<dbReference type="Proteomes" id="UP001222027">
    <property type="component" value="Unassembled WGS sequence"/>
</dbReference>
<feature type="region of interest" description="Disordered" evidence="1">
    <location>
        <begin position="145"/>
        <end position="178"/>
    </location>
</feature>
<sequence>MDFFAGARVIRLRSFNQRYLMAMEDMTHVDIDEDGSSDGARWTVEIIANEQRLRLWSSWNRYLASDHFMVSQQLPDRVGFGNHWQPLADGPHVLLRLNDVRYLRAAELPMPWLVNVNLGTPWWDRSWAPFYWDVEIIEAEHPPLLPPSQAAAPTPSSTAVGPSSAPAGPSDGSNVPTRFLTGAAEASSASTMAATLSSSTNAPAASSATASPVSSPALSTSSSYSGYELMNLFEATLILESSCCPRSPPCFSLLNAQLMDREINYRIANNGGFWNPAYERTLTFTGTSTSEVIRRLKEEMRIEDIYVCSRHRRTGCLMALGGELPHMFEFYNDLVVFIALLPREFLRLLSSASSLLSEELFLDCFLFTDQLAQTFQTATAYHLQSVQTNRYLVAEGDLLHLRIDSSSMGARWTIDVIANNRNEQRIRFRSCFGWCLSASMTWYSLQRLASEDNAMSPQMVEVIEAGRDEWLPLPACGYFIFRGTLDDLLAAGYPLGQNPELDGESFHMFNNRESCWCNMYDLVAFLWCIRACEPTFPATDDPIARQQQNGQS</sequence>
<feature type="compositionally biased region" description="Low complexity" evidence="1">
    <location>
        <begin position="147"/>
        <end position="170"/>
    </location>
</feature>
<protein>
    <recommendedName>
        <fullName evidence="2">DUF569 domain-containing protein</fullName>
    </recommendedName>
</protein>
<dbReference type="EMBL" id="JAQQAF010000002">
    <property type="protein sequence ID" value="KAJ8506564.1"/>
    <property type="molecule type" value="Genomic_DNA"/>
</dbReference>
<dbReference type="Pfam" id="PF04601">
    <property type="entry name" value="DUF569"/>
    <property type="match status" value="2"/>
</dbReference>
<dbReference type="PANTHER" id="PTHR31205:SF69">
    <property type="entry name" value="ACTIN CROSS-LINKING PROTEIN (DUF569)"/>
    <property type="match status" value="1"/>
</dbReference>